<dbReference type="InterPro" id="IPR029062">
    <property type="entry name" value="Class_I_gatase-like"/>
</dbReference>
<protein>
    <submittedName>
        <fullName evidence="2">ThuA domain-containing protein</fullName>
    </submittedName>
</protein>
<dbReference type="Gene3D" id="3.40.50.880">
    <property type="match status" value="1"/>
</dbReference>
<dbReference type="PANTHER" id="PTHR40469">
    <property type="entry name" value="SECRETED GLYCOSYL HYDROLASE"/>
    <property type="match status" value="1"/>
</dbReference>
<proteinExistence type="predicted"/>
<dbReference type="AlphaFoldDB" id="A0A7D5T2J3"/>
<dbReference type="PANTHER" id="PTHR40469:SF2">
    <property type="entry name" value="GALACTOSE-BINDING DOMAIN-LIKE SUPERFAMILY PROTEIN"/>
    <property type="match status" value="1"/>
</dbReference>
<organism evidence="2 3">
    <name type="scientific">Halosimplex rubrum</name>
    <dbReference type="NCBI Taxonomy" id="869889"/>
    <lineage>
        <taxon>Archaea</taxon>
        <taxon>Methanobacteriati</taxon>
        <taxon>Methanobacteriota</taxon>
        <taxon>Stenosarchaea group</taxon>
        <taxon>Halobacteria</taxon>
        <taxon>Halobacteriales</taxon>
        <taxon>Haloarculaceae</taxon>
        <taxon>Halosimplex</taxon>
    </lineage>
</organism>
<dbReference type="SUPFAM" id="SSF52317">
    <property type="entry name" value="Class I glutamine amidotransferase-like"/>
    <property type="match status" value="1"/>
</dbReference>
<dbReference type="KEGG" id="hrr:HZS55_01340"/>
<gene>
    <name evidence="2" type="ORF">HZS55_01340</name>
</gene>
<evidence type="ECO:0000313" key="2">
    <source>
        <dbReference type="EMBL" id="QLH76030.1"/>
    </source>
</evidence>
<dbReference type="RefSeq" id="WP_179909974.1">
    <property type="nucleotide sequence ID" value="NZ_CP058910.1"/>
</dbReference>
<dbReference type="OrthoDB" id="307450at2157"/>
<dbReference type="Pfam" id="PF06283">
    <property type="entry name" value="ThuA"/>
    <property type="match status" value="1"/>
</dbReference>
<dbReference type="GeneID" id="56076465"/>
<dbReference type="Proteomes" id="UP000509667">
    <property type="component" value="Chromosome"/>
</dbReference>
<accession>A0A7D5T2J3</accession>
<sequence>MTRVLVLGENTFPFHAIDEKRDAFAAALEGYDVTITTDRDALTGEYDVLVDYLTDSSLTDEQLDALLTHVESGGGYVGVHCASDLTSVAADDPDEVLDHNEEPFPELRELVGGHFLTHPEDSEFGVDVVAEHAITEGVDDFSVFDEPYQVAVDDDLQVLATMDHPDLDEYPVVWTNEDEGRVAYISLGHTDEALAHDSFVTLLRNAVDWADAN</sequence>
<dbReference type="InterPro" id="IPR029010">
    <property type="entry name" value="ThuA-like"/>
</dbReference>
<reference evidence="2 3" key="1">
    <citation type="submission" date="2020-07" db="EMBL/GenBank/DDBJ databases">
        <title>Halosimplex pelagicum sp. nov. and Halosimplex rubrum sp. nov., isolated from salted brown alga Laminaria, and emended description of the genus Halosimplex.</title>
        <authorList>
            <person name="Cui H."/>
        </authorList>
    </citation>
    <scope>NUCLEOTIDE SEQUENCE [LARGE SCALE GENOMIC DNA]</scope>
    <source>
        <strain evidence="2 3">R27</strain>
    </source>
</reference>
<keyword evidence="3" id="KW-1185">Reference proteome</keyword>
<evidence type="ECO:0000259" key="1">
    <source>
        <dbReference type="Pfam" id="PF06283"/>
    </source>
</evidence>
<name>A0A7D5T2J3_9EURY</name>
<dbReference type="EMBL" id="CP058910">
    <property type="protein sequence ID" value="QLH76030.1"/>
    <property type="molecule type" value="Genomic_DNA"/>
</dbReference>
<evidence type="ECO:0000313" key="3">
    <source>
        <dbReference type="Proteomes" id="UP000509667"/>
    </source>
</evidence>
<feature type="domain" description="ThuA-like" evidence="1">
    <location>
        <begin position="3"/>
        <end position="210"/>
    </location>
</feature>